<dbReference type="GO" id="GO:0071944">
    <property type="term" value="C:cell periphery"/>
    <property type="evidence" value="ECO:0007669"/>
    <property type="project" value="UniProtKB-ARBA"/>
</dbReference>
<feature type="signal peptide" evidence="7">
    <location>
        <begin position="1"/>
        <end position="23"/>
    </location>
</feature>
<comment type="caution">
    <text evidence="8">The sequence shown here is derived from an EMBL/GenBank/DDBJ whole genome shotgun (WGS) entry which is preliminary data.</text>
</comment>
<organism evidence="8 9">
    <name type="scientific">Synchytrium endobioticum</name>
    <dbReference type="NCBI Taxonomy" id="286115"/>
    <lineage>
        <taxon>Eukaryota</taxon>
        <taxon>Fungi</taxon>
        <taxon>Fungi incertae sedis</taxon>
        <taxon>Chytridiomycota</taxon>
        <taxon>Chytridiomycota incertae sedis</taxon>
        <taxon>Chytridiomycetes</taxon>
        <taxon>Synchytriales</taxon>
        <taxon>Synchytriaceae</taxon>
        <taxon>Synchytrium</taxon>
    </lineage>
</organism>
<dbReference type="GO" id="GO:0016020">
    <property type="term" value="C:membrane"/>
    <property type="evidence" value="ECO:0007669"/>
    <property type="project" value="UniProtKB-SubCell"/>
</dbReference>
<name>A0A507DLR8_9FUNG</name>
<evidence type="ECO:0000256" key="3">
    <source>
        <dbReference type="ARBA" id="ARBA00022989"/>
    </source>
</evidence>
<proteinExistence type="predicted"/>
<evidence type="ECO:0000256" key="6">
    <source>
        <dbReference type="SAM" id="Phobius"/>
    </source>
</evidence>
<evidence type="ECO:0000256" key="5">
    <source>
        <dbReference type="SAM" id="MobiDB-lite"/>
    </source>
</evidence>
<feature type="region of interest" description="Disordered" evidence="5">
    <location>
        <begin position="629"/>
        <end position="718"/>
    </location>
</feature>
<dbReference type="PANTHER" id="PTHR15549">
    <property type="entry name" value="PAIRED IMMUNOGLOBULIN-LIKE TYPE 2 RECEPTOR"/>
    <property type="match status" value="1"/>
</dbReference>
<keyword evidence="4 6" id="KW-0472">Membrane</keyword>
<reference evidence="8 9" key="1">
    <citation type="journal article" date="2019" name="Sci. Rep.">
        <title>Comparative genomics of chytrid fungi reveal insights into the obligate biotrophic and pathogenic lifestyle of Synchytrium endobioticum.</title>
        <authorList>
            <person name="van de Vossenberg B.T.L.H."/>
            <person name="Warris S."/>
            <person name="Nguyen H.D.T."/>
            <person name="van Gent-Pelzer M.P.E."/>
            <person name="Joly D.L."/>
            <person name="van de Geest H.C."/>
            <person name="Bonants P.J.M."/>
            <person name="Smith D.S."/>
            <person name="Levesque C.A."/>
            <person name="van der Lee T.A.J."/>
        </authorList>
    </citation>
    <scope>NUCLEOTIDE SEQUENCE [LARGE SCALE GENOMIC DNA]</scope>
    <source>
        <strain evidence="8 9">MB42</strain>
    </source>
</reference>
<dbReference type="PROSITE" id="PS51257">
    <property type="entry name" value="PROKAR_LIPOPROTEIN"/>
    <property type="match status" value="1"/>
</dbReference>
<evidence type="ECO:0000256" key="7">
    <source>
        <dbReference type="SAM" id="SignalP"/>
    </source>
</evidence>
<feature type="chain" id="PRO_5021452861" description="SH3 domain-containing protein" evidence="7">
    <location>
        <begin position="24"/>
        <end position="718"/>
    </location>
</feature>
<evidence type="ECO:0000256" key="2">
    <source>
        <dbReference type="ARBA" id="ARBA00022692"/>
    </source>
</evidence>
<evidence type="ECO:0000313" key="8">
    <source>
        <dbReference type="EMBL" id="TPX52563.1"/>
    </source>
</evidence>
<keyword evidence="7" id="KW-0732">Signal</keyword>
<feature type="compositionally biased region" description="Basic and acidic residues" evidence="5">
    <location>
        <begin position="657"/>
        <end position="676"/>
    </location>
</feature>
<feature type="transmembrane region" description="Helical" evidence="6">
    <location>
        <begin position="239"/>
        <end position="263"/>
    </location>
</feature>
<dbReference type="InterPro" id="IPR051694">
    <property type="entry name" value="Immunoregulatory_rcpt-like"/>
</dbReference>
<dbReference type="Proteomes" id="UP000317494">
    <property type="component" value="Unassembled WGS sequence"/>
</dbReference>
<dbReference type="EMBL" id="QEAN01000033">
    <property type="protein sequence ID" value="TPX52563.1"/>
    <property type="molecule type" value="Genomic_DNA"/>
</dbReference>
<feature type="compositionally biased region" description="Low complexity" evidence="5">
    <location>
        <begin position="689"/>
        <end position="700"/>
    </location>
</feature>
<dbReference type="SUPFAM" id="SSF50044">
    <property type="entry name" value="SH3-domain"/>
    <property type="match status" value="1"/>
</dbReference>
<evidence type="ECO:0000256" key="1">
    <source>
        <dbReference type="ARBA" id="ARBA00004167"/>
    </source>
</evidence>
<keyword evidence="3 6" id="KW-1133">Transmembrane helix</keyword>
<keyword evidence="9" id="KW-1185">Reference proteome</keyword>
<gene>
    <name evidence="8" type="ORF">SeMB42_g01344</name>
</gene>
<dbReference type="Gene3D" id="2.30.30.40">
    <property type="entry name" value="SH3 Domains"/>
    <property type="match status" value="1"/>
</dbReference>
<accession>A0A507DLR8</accession>
<evidence type="ECO:0000313" key="9">
    <source>
        <dbReference type="Proteomes" id="UP000317494"/>
    </source>
</evidence>
<dbReference type="AlphaFoldDB" id="A0A507DLR8"/>
<comment type="subcellular location">
    <subcellularLocation>
        <location evidence="1">Membrane</location>
        <topology evidence="1">Single-pass membrane protein</topology>
    </subcellularLocation>
</comment>
<evidence type="ECO:0008006" key="10">
    <source>
        <dbReference type="Google" id="ProtNLM"/>
    </source>
</evidence>
<protein>
    <recommendedName>
        <fullName evidence="10">SH3 domain-containing protein</fullName>
    </recommendedName>
</protein>
<feature type="transmembrane region" description="Helical" evidence="6">
    <location>
        <begin position="555"/>
        <end position="571"/>
    </location>
</feature>
<dbReference type="VEuPathDB" id="FungiDB:SeMB42_g01344"/>
<feature type="transmembrane region" description="Helical" evidence="6">
    <location>
        <begin position="591"/>
        <end position="613"/>
    </location>
</feature>
<evidence type="ECO:0000256" key="4">
    <source>
        <dbReference type="ARBA" id="ARBA00023136"/>
    </source>
</evidence>
<sequence length="718" mass="76485">MRARWLDGLRFLALALVFKLPLATLSSSSSSSSCTSLGPTSCTVSGKGSGCTKSPPDPGCICDCCPASNTVTFQPAGYSTLSPSGPHIWRAHHEISPVTITSPHSSSQLQTEPCILPGLPSGLYFAFNSTIGAYQIQGTPSAPDPHTSYLMILVHNNDVLSSITMQGRVLPATDASPFASPSASVATSVSLSSTMSIVPSTVVPSTLDAAATTSLSMTTLPSPTPSFIPSGKSTNNVPLGAIIGGLIAALLAFFTVGSLFFVFRPKHSMASTTSRPELSPFGKLSDGLDLDCNAVPEYALPPSFPNTEIRDNEKLCTNRHVSVLPGDTMPGTSVQGHAPREYHTLPLQYLQRQNRYSGQFVMSPTAGSAAGGVEGSSYRVTSSQFSQNITLASPPPPYKAPTMDRLDSTESVLGDGASGSTVVAIPGERVMICVLAYLPRRDDELELKIGDVVSIVETYMDGWGAGTRLTIQIHDLGNGTNRCLHMMSTVVVLRVVNRQLDSPTTPSNRAEVVRNFLYFGGNPEDDGRVWHIEIRNDDRSDPLDVSHLIHLQIRILYVAIGLSVVAFIYKYKQLGNDIFDGPVLGNVAALVGRQLIYFFITQFAIFLFRRLIFNAPVVRPQRRRAPVARNNNAISGNPTSGINEAAPATGGPGAINSRHDVGHSHRVHGEQAHGERVSSASSTRLQLYSDPSASGSQASSVRHRPNIGGDGALGHLNN</sequence>
<dbReference type="InterPro" id="IPR036028">
    <property type="entry name" value="SH3-like_dom_sf"/>
</dbReference>
<keyword evidence="2 6" id="KW-0812">Transmembrane</keyword>